<keyword evidence="1" id="KW-1185">Reference proteome</keyword>
<reference evidence="2" key="1">
    <citation type="submission" date="2025-08" db="UniProtKB">
        <authorList>
            <consortium name="RefSeq"/>
        </authorList>
    </citation>
    <scope>IDENTIFICATION</scope>
    <source>
        <tissue evidence="2">Whole organism</tissue>
    </source>
</reference>
<dbReference type="RefSeq" id="XP_018009041.1">
    <property type="nucleotide sequence ID" value="XM_018153552.2"/>
</dbReference>
<gene>
    <name evidence="2" type="primary">LOC108666641</name>
</gene>
<dbReference type="GeneID" id="108666641"/>
<organism evidence="1 2">
    <name type="scientific">Hyalella azteca</name>
    <name type="common">Amphipod</name>
    <dbReference type="NCBI Taxonomy" id="294128"/>
    <lineage>
        <taxon>Eukaryota</taxon>
        <taxon>Metazoa</taxon>
        <taxon>Ecdysozoa</taxon>
        <taxon>Arthropoda</taxon>
        <taxon>Crustacea</taxon>
        <taxon>Multicrustacea</taxon>
        <taxon>Malacostraca</taxon>
        <taxon>Eumalacostraca</taxon>
        <taxon>Peracarida</taxon>
        <taxon>Amphipoda</taxon>
        <taxon>Senticaudata</taxon>
        <taxon>Talitrida</taxon>
        <taxon>Talitroidea</taxon>
        <taxon>Hyalellidae</taxon>
        <taxon>Hyalella</taxon>
    </lineage>
</organism>
<protein>
    <submittedName>
        <fullName evidence="2">Uncharacterized protein LOC108666641</fullName>
    </submittedName>
</protein>
<dbReference type="Proteomes" id="UP000694843">
    <property type="component" value="Unplaced"/>
</dbReference>
<dbReference type="KEGG" id="hazt:108666641"/>
<name>A0A8B7N5B5_HYAAZ</name>
<accession>A0A8B7N5B5</accession>
<dbReference type="OrthoDB" id="6370746at2759"/>
<evidence type="ECO:0000313" key="1">
    <source>
        <dbReference type="Proteomes" id="UP000694843"/>
    </source>
</evidence>
<sequence>MDAVQKAQPKNLQALAQSVDQIEKDLSSIRSMVLNRGNFTAPPPVAFKIPEWQKKSGSILNGISSSNDVYTPSVVSNSNVVLENSTVSIDSTVPQSPLELELKAVDTISPVSQSDISDCSAEVTCAASCNSSPLIVTENETQKTKTCSSVPSCENSILLPDIENSSLPGLLTSADESSDGS</sequence>
<evidence type="ECO:0000313" key="2">
    <source>
        <dbReference type="RefSeq" id="XP_018009041.1"/>
    </source>
</evidence>
<dbReference type="AlphaFoldDB" id="A0A8B7N5B5"/>
<proteinExistence type="predicted"/>